<dbReference type="Proteomes" id="UP000695000">
    <property type="component" value="Unplaced"/>
</dbReference>
<dbReference type="GeneID" id="108565341"/>
<proteinExistence type="inferred from homology"/>
<dbReference type="InterPro" id="IPR020103">
    <property type="entry name" value="PsdUridine_synth_cat_dom_sf"/>
</dbReference>
<dbReference type="Gene3D" id="3.30.2350.10">
    <property type="entry name" value="Pseudouridine synthase"/>
    <property type="match status" value="1"/>
</dbReference>
<protein>
    <submittedName>
        <fullName evidence="4">RNA pseudouridylate synthase domain-containing protein 1-like</fullName>
    </submittedName>
</protein>
<dbReference type="RefSeq" id="XP_017780252.1">
    <property type="nucleotide sequence ID" value="XM_017924763.1"/>
</dbReference>
<gene>
    <name evidence="4" type="primary">LOC108565341</name>
</gene>
<evidence type="ECO:0000256" key="1">
    <source>
        <dbReference type="ARBA" id="ARBA00010876"/>
    </source>
</evidence>
<feature type="domain" description="Pseudouridine synthase RsuA/RluA-like" evidence="2">
    <location>
        <begin position="29"/>
        <end position="193"/>
    </location>
</feature>
<reference evidence="4" key="1">
    <citation type="submission" date="2025-08" db="UniProtKB">
        <authorList>
            <consortium name="RefSeq"/>
        </authorList>
    </citation>
    <scope>IDENTIFICATION</scope>
    <source>
        <tissue evidence="4">Whole Larva</tissue>
    </source>
</reference>
<evidence type="ECO:0000259" key="2">
    <source>
        <dbReference type="Pfam" id="PF00849"/>
    </source>
</evidence>
<dbReference type="InterPro" id="IPR006145">
    <property type="entry name" value="PsdUridine_synth_RsuA/RluA"/>
</dbReference>
<name>A0ABM1N0A2_NICVS</name>
<dbReference type="InterPro" id="IPR050188">
    <property type="entry name" value="RluA_PseudoU_synthase"/>
</dbReference>
<dbReference type="Pfam" id="PF00849">
    <property type="entry name" value="PseudoU_synth_2"/>
    <property type="match status" value="1"/>
</dbReference>
<organism evidence="3 4">
    <name type="scientific">Nicrophorus vespilloides</name>
    <name type="common">Boreal carrion beetle</name>
    <dbReference type="NCBI Taxonomy" id="110193"/>
    <lineage>
        <taxon>Eukaryota</taxon>
        <taxon>Metazoa</taxon>
        <taxon>Ecdysozoa</taxon>
        <taxon>Arthropoda</taxon>
        <taxon>Hexapoda</taxon>
        <taxon>Insecta</taxon>
        <taxon>Pterygota</taxon>
        <taxon>Neoptera</taxon>
        <taxon>Endopterygota</taxon>
        <taxon>Coleoptera</taxon>
        <taxon>Polyphaga</taxon>
        <taxon>Staphyliniformia</taxon>
        <taxon>Silphidae</taxon>
        <taxon>Nicrophorinae</taxon>
        <taxon>Nicrophorus</taxon>
    </lineage>
</organism>
<dbReference type="CDD" id="cd02869">
    <property type="entry name" value="PseudoU_synth_RluA_like"/>
    <property type="match status" value="1"/>
</dbReference>
<evidence type="ECO:0000313" key="4">
    <source>
        <dbReference type="RefSeq" id="XP_017780252.1"/>
    </source>
</evidence>
<keyword evidence="3" id="KW-1185">Reference proteome</keyword>
<sequence>MIVVVLKAFELLFKFLRENRPEIIYFSKNYLLVNKPYDLLINSNNKNQYTIQTYLRRKVPEHINNKLYHDFYFVHRLDYATSGILCIPLNKNACKITFSLFQLRQIRKYYLAIVRGVISQELLFINLAIGENCIDTAAQKMCTNDRSYCVKAKDAMTVLLVLETGLYDSYPCTKVLVKPITGRRHQIRVHCSALGHTIVGDYTYSNKKDTKPHRMFLHSHRLKLPNVEEDIDVQTKDPFRGLKNWIRLESINELDDGAYNKIDEFVKY</sequence>
<accession>A0ABM1N0A2</accession>
<dbReference type="PANTHER" id="PTHR21600">
    <property type="entry name" value="MITOCHONDRIAL RNA PSEUDOURIDINE SYNTHASE"/>
    <property type="match status" value="1"/>
</dbReference>
<evidence type="ECO:0000313" key="3">
    <source>
        <dbReference type="Proteomes" id="UP000695000"/>
    </source>
</evidence>
<dbReference type="PANTHER" id="PTHR21600:SF87">
    <property type="entry name" value="RNA PSEUDOURIDYLATE SYNTHASE DOMAIN-CONTAINING PROTEIN 1"/>
    <property type="match status" value="1"/>
</dbReference>
<comment type="similarity">
    <text evidence="1">Belongs to the pseudouridine synthase RluA family.</text>
</comment>
<dbReference type="SUPFAM" id="SSF55120">
    <property type="entry name" value="Pseudouridine synthase"/>
    <property type="match status" value="1"/>
</dbReference>